<comment type="caution">
    <text evidence="2">The sequence shown here is derived from an EMBL/GenBank/DDBJ whole genome shotgun (WGS) entry which is preliminary data.</text>
</comment>
<dbReference type="Pfam" id="PF14550">
    <property type="entry name" value="Peptidase_S78_2"/>
    <property type="match status" value="1"/>
</dbReference>
<protein>
    <recommendedName>
        <fullName evidence="1">Phage-like element PBSX protein XkdF domain-containing protein</fullName>
    </recommendedName>
</protein>
<feature type="domain" description="Phage-like element PBSX protein XkdF" evidence="1">
    <location>
        <begin position="56"/>
        <end position="174"/>
    </location>
</feature>
<dbReference type="EMBL" id="LAZR01063483">
    <property type="protein sequence ID" value="KKK59429.1"/>
    <property type="molecule type" value="Genomic_DNA"/>
</dbReference>
<accession>A0A0F8YZE7</accession>
<gene>
    <name evidence="2" type="ORF">LCGC14_3034460</name>
</gene>
<feature type="non-terminal residue" evidence="2">
    <location>
        <position position="1"/>
    </location>
</feature>
<dbReference type="InterPro" id="IPR027924">
    <property type="entry name" value="XkdF"/>
</dbReference>
<dbReference type="AlphaFoldDB" id="A0A0F8YZE7"/>
<evidence type="ECO:0000259" key="1">
    <source>
        <dbReference type="Pfam" id="PF14550"/>
    </source>
</evidence>
<sequence>RIRRFGAPGVLLKIDSGEIREGVSDEWTHLRFDEPESVAMAAAGKTDVEKGLTLVPIICQQAAQQIAIGVVMEPDVADTQGDGTMAPEIEAAANQFMQDYRAGRTILRLGHKQDLGDEDAVLTQHYIAPNNLDIGGQPVLAGSWVQAWKYSDVVWPRILSGEFTGFSIGGFARKVPA</sequence>
<name>A0A0F8YZE7_9ZZZZ</name>
<evidence type="ECO:0000313" key="2">
    <source>
        <dbReference type="EMBL" id="KKK59429.1"/>
    </source>
</evidence>
<organism evidence="2">
    <name type="scientific">marine sediment metagenome</name>
    <dbReference type="NCBI Taxonomy" id="412755"/>
    <lineage>
        <taxon>unclassified sequences</taxon>
        <taxon>metagenomes</taxon>
        <taxon>ecological metagenomes</taxon>
    </lineage>
</organism>
<proteinExistence type="predicted"/>
<reference evidence="2" key="1">
    <citation type="journal article" date="2015" name="Nature">
        <title>Complex archaea that bridge the gap between prokaryotes and eukaryotes.</title>
        <authorList>
            <person name="Spang A."/>
            <person name="Saw J.H."/>
            <person name="Jorgensen S.L."/>
            <person name="Zaremba-Niedzwiedzka K."/>
            <person name="Martijn J."/>
            <person name="Lind A.E."/>
            <person name="van Eijk R."/>
            <person name="Schleper C."/>
            <person name="Guy L."/>
            <person name="Ettema T.J."/>
        </authorList>
    </citation>
    <scope>NUCLEOTIDE SEQUENCE</scope>
</reference>